<dbReference type="InterPro" id="IPR052929">
    <property type="entry name" value="RNase_H-like_EbsB-rel"/>
</dbReference>
<sequence length="197" mass="22365">MDKARNDYEAWAEVNNLNSSQVPDDIADGALIGKWEKPCESFVKCNIDSSWINATVNTGVSWILRNNFGEPLIHSRRSFSSVPTKLEAELLSFNWAIDCLSDLRLDKVVFESSSYLAGEAILRPEEFLVFQDLLAHIRVKLTVFGLWNISYAHLEGNRCAHEIALSVTRDHRYQSYIARGGPFLLRTLTLEDVKDDT</sequence>
<accession>A0ABQ7E8Y8</accession>
<keyword evidence="3" id="KW-1185">Reference proteome</keyword>
<dbReference type="InterPro" id="IPR036397">
    <property type="entry name" value="RNaseH_sf"/>
</dbReference>
<proteinExistence type="predicted"/>
<dbReference type="EMBL" id="QGKV02000299">
    <property type="protein sequence ID" value="KAF3593090.1"/>
    <property type="molecule type" value="Genomic_DNA"/>
</dbReference>
<reference evidence="2 3" key="1">
    <citation type="journal article" date="2020" name="BMC Genomics">
        <title>Intraspecific diversification of the crop wild relative Brassica cretica Lam. using demographic model selection.</title>
        <authorList>
            <person name="Kioukis A."/>
            <person name="Michalopoulou V.A."/>
            <person name="Briers L."/>
            <person name="Pirintsos S."/>
            <person name="Studholme D.J."/>
            <person name="Pavlidis P."/>
            <person name="Sarris P.F."/>
        </authorList>
    </citation>
    <scope>NUCLEOTIDE SEQUENCE [LARGE SCALE GENOMIC DNA]</scope>
    <source>
        <strain evidence="3">cv. PFS-1207/04</strain>
    </source>
</reference>
<dbReference type="CDD" id="cd06222">
    <property type="entry name" value="RNase_H_like"/>
    <property type="match status" value="1"/>
</dbReference>
<organism evidence="2 3">
    <name type="scientific">Brassica cretica</name>
    <name type="common">Mustard</name>
    <dbReference type="NCBI Taxonomy" id="69181"/>
    <lineage>
        <taxon>Eukaryota</taxon>
        <taxon>Viridiplantae</taxon>
        <taxon>Streptophyta</taxon>
        <taxon>Embryophyta</taxon>
        <taxon>Tracheophyta</taxon>
        <taxon>Spermatophyta</taxon>
        <taxon>Magnoliopsida</taxon>
        <taxon>eudicotyledons</taxon>
        <taxon>Gunneridae</taxon>
        <taxon>Pentapetalae</taxon>
        <taxon>rosids</taxon>
        <taxon>malvids</taxon>
        <taxon>Brassicales</taxon>
        <taxon>Brassicaceae</taxon>
        <taxon>Brassiceae</taxon>
        <taxon>Brassica</taxon>
    </lineage>
</organism>
<dbReference type="Gene3D" id="3.30.420.10">
    <property type="entry name" value="Ribonuclease H-like superfamily/Ribonuclease H"/>
    <property type="match status" value="1"/>
</dbReference>
<evidence type="ECO:0000313" key="3">
    <source>
        <dbReference type="Proteomes" id="UP000266723"/>
    </source>
</evidence>
<dbReference type="Pfam" id="PF13456">
    <property type="entry name" value="RVT_3"/>
    <property type="match status" value="1"/>
</dbReference>
<name>A0ABQ7E8Y8_BRACR</name>
<dbReference type="InterPro" id="IPR002156">
    <property type="entry name" value="RNaseH_domain"/>
</dbReference>
<dbReference type="PANTHER" id="PTHR47074:SF11">
    <property type="entry name" value="REVERSE TRANSCRIPTASE-LIKE PROTEIN"/>
    <property type="match status" value="1"/>
</dbReference>
<evidence type="ECO:0000313" key="2">
    <source>
        <dbReference type="EMBL" id="KAF3593090.1"/>
    </source>
</evidence>
<comment type="caution">
    <text evidence="2">The sequence shown here is derived from an EMBL/GenBank/DDBJ whole genome shotgun (WGS) entry which is preliminary data.</text>
</comment>
<protein>
    <recommendedName>
        <fullName evidence="1">RNase H type-1 domain-containing protein</fullName>
    </recommendedName>
</protein>
<evidence type="ECO:0000259" key="1">
    <source>
        <dbReference type="Pfam" id="PF13456"/>
    </source>
</evidence>
<dbReference type="PANTHER" id="PTHR47074">
    <property type="entry name" value="BNAC02G40300D PROTEIN"/>
    <property type="match status" value="1"/>
</dbReference>
<dbReference type="InterPro" id="IPR044730">
    <property type="entry name" value="RNase_H-like_dom_plant"/>
</dbReference>
<dbReference type="Proteomes" id="UP000266723">
    <property type="component" value="Unassembled WGS sequence"/>
</dbReference>
<feature type="domain" description="RNase H type-1" evidence="1">
    <location>
        <begin position="46"/>
        <end position="164"/>
    </location>
</feature>
<gene>
    <name evidence="2" type="ORF">DY000_02025752</name>
</gene>